<keyword evidence="10" id="KW-0961">Cell wall biogenesis/degradation</keyword>
<evidence type="ECO:0000256" key="12">
    <source>
        <dbReference type="ARBA" id="ARBA00037312"/>
    </source>
</evidence>
<dbReference type="EMBL" id="JASNQZ010000015">
    <property type="protein sequence ID" value="KAL0946284.1"/>
    <property type="molecule type" value="Genomic_DNA"/>
</dbReference>
<protein>
    <recommendedName>
        <fullName evidence="13">galacturonan 1,4-alpha-galacturonidase</fullName>
        <ecNumber evidence="13">3.2.1.67</ecNumber>
    </recommendedName>
</protein>
<evidence type="ECO:0000256" key="14">
    <source>
        <dbReference type="ARBA" id="ARBA00048766"/>
    </source>
</evidence>
<dbReference type="Proteomes" id="UP001556367">
    <property type="component" value="Unassembled WGS sequence"/>
</dbReference>
<comment type="catalytic activity">
    <reaction evidence="14">
        <text>[(1-&gt;4)-alpha-D-galacturonosyl](n) + H2O = alpha-D-galacturonate + [(1-&gt;4)-alpha-D-galacturonosyl](n-1)</text>
        <dbReference type="Rhea" id="RHEA:14117"/>
        <dbReference type="Rhea" id="RHEA-COMP:14570"/>
        <dbReference type="Rhea" id="RHEA-COMP:14572"/>
        <dbReference type="ChEBI" id="CHEBI:15377"/>
        <dbReference type="ChEBI" id="CHEBI:58658"/>
        <dbReference type="ChEBI" id="CHEBI:140523"/>
        <dbReference type="EC" id="3.2.1.67"/>
    </reaction>
</comment>
<accession>A0ABR3ISP7</accession>
<evidence type="ECO:0000256" key="9">
    <source>
        <dbReference type="ARBA" id="ARBA00023295"/>
    </source>
</evidence>
<keyword evidence="6" id="KW-1015">Disulfide bond</keyword>
<comment type="similarity">
    <text evidence="2 15">Belongs to the glycosyl hydrolase 28 family.</text>
</comment>
<evidence type="ECO:0000256" key="8">
    <source>
        <dbReference type="ARBA" id="ARBA00023277"/>
    </source>
</evidence>
<evidence type="ECO:0000256" key="4">
    <source>
        <dbReference type="ARBA" id="ARBA00022729"/>
    </source>
</evidence>
<evidence type="ECO:0000256" key="6">
    <source>
        <dbReference type="ARBA" id="ARBA00023157"/>
    </source>
</evidence>
<evidence type="ECO:0000256" key="7">
    <source>
        <dbReference type="ARBA" id="ARBA00023180"/>
    </source>
</evidence>
<dbReference type="InterPro" id="IPR011050">
    <property type="entry name" value="Pectin_lyase_fold/virulence"/>
</dbReference>
<keyword evidence="11" id="KW-0624">Polysaccharide degradation</keyword>
<evidence type="ECO:0000313" key="17">
    <source>
        <dbReference type="EMBL" id="KAL0946284.1"/>
    </source>
</evidence>
<comment type="function">
    <text evidence="12">Specific in hydrolyzing the terminal glycosidic bond of polygalacturonic acid and oligogalacturonates.</text>
</comment>
<evidence type="ECO:0000256" key="1">
    <source>
        <dbReference type="ARBA" id="ARBA00004613"/>
    </source>
</evidence>
<evidence type="ECO:0000256" key="10">
    <source>
        <dbReference type="ARBA" id="ARBA00023316"/>
    </source>
</evidence>
<dbReference type="InterPro" id="IPR000743">
    <property type="entry name" value="Glyco_hydro_28"/>
</dbReference>
<keyword evidence="9 15" id="KW-0326">Glycosidase</keyword>
<keyword evidence="5 15" id="KW-0378">Hydrolase</keyword>
<gene>
    <name evidence="17" type="ORF">HGRIS_012535</name>
</gene>
<name>A0ABR3ISP7_9AGAR</name>
<dbReference type="Pfam" id="PF00295">
    <property type="entry name" value="Glyco_hydro_28"/>
    <property type="match status" value="1"/>
</dbReference>
<dbReference type="PANTHER" id="PTHR31736:SF12">
    <property type="entry name" value="EXO-POLYGALACTURONASE, PUTATIVE-RELATED"/>
    <property type="match status" value="1"/>
</dbReference>
<evidence type="ECO:0000256" key="15">
    <source>
        <dbReference type="RuleBase" id="RU361169"/>
    </source>
</evidence>
<evidence type="ECO:0000256" key="11">
    <source>
        <dbReference type="ARBA" id="ARBA00023326"/>
    </source>
</evidence>
<keyword evidence="4 16" id="KW-0732">Signal</keyword>
<dbReference type="PANTHER" id="PTHR31736">
    <property type="match status" value="1"/>
</dbReference>
<keyword evidence="7" id="KW-0325">Glycoprotein</keyword>
<keyword evidence="8" id="KW-0119">Carbohydrate metabolism</keyword>
<dbReference type="InterPro" id="IPR012334">
    <property type="entry name" value="Pectin_lyas_fold"/>
</dbReference>
<keyword evidence="18" id="KW-1185">Reference proteome</keyword>
<evidence type="ECO:0000256" key="5">
    <source>
        <dbReference type="ARBA" id="ARBA00022801"/>
    </source>
</evidence>
<comment type="caution">
    <text evidence="17">The sequence shown here is derived from an EMBL/GenBank/DDBJ whole genome shotgun (WGS) entry which is preliminary data.</text>
</comment>
<evidence type="ECO:0000256" key="16">
    <source>
        <dbReference type="SAM" id="SignalP"/>
    </source>
</evidence>
<sequence length="430" mass="46330">MKSLLLLISSFATLFGVSALSEAKPHAPLVCSVRPKGHGADDTDQVLAAINKCGHSGTTILEAGTFNITKKMTWDLADSHVDLHGVLSFNPDIQFWLNSSNTYRVVFIQSQASWFVVTGKNFTIDAHNTGGINGNGQPWWSFFATRTRADGDGRPISFTIWRATTALIKNFRITSPPFWCNTVAESRGVVYDGMYCNATNTDPQFAGQNVVPNTDGINTYRSSDVSLLNWDVTCGDDCLAIKGNSTELTIRNITCHGGNGIAFGSLGQYANMSDNVLNVDMQDVRMMRIDSKVQPNMNNGVYFKSWTGTVNGSPPTGGGGGPGFVNNITVKNVLLDRVNAPIHLYQTNGGHSADAPSQLTFGDLKFANWSGTSLTNKIVDIECSPAVGCSGILFEDFNIDGLSGQTPRFICKNVQDLTGLDAPCNATSLI</sequence>
<evidence type="ECO:0000256" key="13">
    <source>
        <dbReference type="ARBA" id="ARBA00038933"/>
    </source>
</evidence>
<feature type="signal peptide" evidence="16">
    <location>
        <begin position="1"/>
        <end position="19"/>
    </location>
</feature>
<dbReference type="SUPFAM" id="SSF51126">
    <property type="entry name" value="Pectin lyase-like"/>
    <property type="match status" value="1"/>
</dbReference>
<organism evidence="17 18">
    <name type="scientific">Hohenbuehelia grisea</name>
    <dbReference type="NCBI Taxonomy" id="104357"/>
    <lineage>
        <taxon>Eukaryota</taxon>
        <taxon>Fungi</taxon>
        <taxon>Dikarya</taxon>
        <taxon>Basidiomycota</taxon>
        <taxon>Agaricomycotina</taxon>
        <taxon>Agaricomycetes</taxon>
        <taxon>Agaricomycetidae</taxon>
        <taxon>Agaricales</taxon>
        <taxon>Pleurotineae</taxon>
        <taxon>Pleurotaceae</taxon>
        <taxon>Hohenbuehelia</taxon>
    </lineage>
</organism>
<dbReference type="EC" id="3.2.1.67" evidence="13"/>
<dbReference type="Gene3D" id="2.160.20.10">
    <property type="entry name" value="Single-stranded right-handed beta-helix, Pectin lyase-like"/>
    <property type="match status" value="1"/>
</dbReference>
<feature type="chain" id="PRO_5045516492" description="galacturonan 1,4-alpha-galacturonidase" evidence="16">
    <location>
        <begin position="20"/>
        <end position="430"/>
    </location>
</feature>
<proteinExistence type="inferred from homology"/>
<evidence type="ECO:0000256" key="3">
    <source>
        <dbReference type="ARBA" id="ARBA00022525"/>
    </source>
</evidence>
<evidence type="ECO:0000256" key="2">
    <source>
        <dbReference type="ARBA" id="ARBA00008834"/>
    </source>
</evidence>
<comment type="subcellular location">
    <subcellularLocation>
        <location evidence="1">Secreted</location>
    </subcellularLocation>
</comment>
<evidence type="ECO:0000313" key="18">
    <source>
        <dbReference type="Proteomes" id="UP001556367"/>
    </source>
</evidence>
<reference evidence="18" key="1">
    <citation type="submission" date="2024-06" db="EMBL/GenBank/DDBJ databases">
        <title>Multi-omics analyses provide insights into the biosynthesis of the anticancer antibiotic pleurotin in Hohenbuehelia grisea.</title>
        <authorList>
            <person name="Weaver J.A."/>
            <person name="Alberti F."/>
        </authorList>
    </citation>
    <scope>NUCLEOTIDE SEQUENCE [LARGE SCALE GENOMIC DNA]</scope>
    <source>
        <strain evidence="18">T-177</strain>
    </source>
</reference>
<keyword evidence="3" id="KW-0964">Secreted</keyword>